<dbReference type="Gene3D" id="3.80.30.20">
    <property type="entry name" value="tm_1862 like domain"/>
    <property type="match status" value="1"/>
</dbReference>
<dbReference type="SFLD" id="SFLDG01082">
    <property type="entry name" value="B12-binding_domain_containing"/>
    <property type="match status" value="1"/>
</dbReference>
<dbReference type="Gene3D" id="3.40.50.280">
    <property type="entry name" value="Cobalamin-binding domain"/>
    <property type="match status" value="1"/>
</dbReference>
<protein>
    <submittedName>
        <fullName evidence="9">Uncharacterized protein</fullName>
    </submittedName>
</protein>
<evidence type="ECO:0000256" key="1">
    <source>
        <dbReference type="ARBA" id="ARBA00001966"/>
    </source>
</evidence>
<dbReference type="RefSeq" id="WP_067560494.1">
    <property type="nucleotide sequence ID" value="NZ_LSUQ01000001.1"/>
</dbReference>
<accession>A0A162SN92</accession>
<reference evidence="8 10" key="1">
    <citation type="submission" date="2016-02" db="EMBL/GenBank/DDBJ databases">
        <title>Draft genome sequence of Acidibacillus ferrooxidans SLC66.</title>
        <authorList>
            <person name="Oliveira G."/>
            <person name="Nancucheo I."/>
            <person name="Dall'Agnol H."/>
            <person name="Johnson B."/>
            <person name="Oliveira R."/>
            <person name="Nunes G.L."/>
            <person name="Tzotzos G."/>
            <person name="Orellana S.C."/>
            <person name="Salim A.C."/>
            <person name="Araujo F.M."/>
        </authorList>
    </citation>
    <scope>NUCLEOTIDE SEQUENCE [LARGE SCALE GENOMIC DNA]</scope>
    <source>
        <strain evidence="8 10">SLC66</strain>
    </source>
</reference>
<keyword evidence="2" id="KW-0949">S-adenosyl-L-methionine</keyword>
<gene>
    <name evidence="8" type="ORF">AYW79_00635</name>
    <name evidence="9" type="ORF">B2M26_00860</name>
</gene>
<dbReference type="InterPro" id="IPR025288">
    <property type="entry name" value="DUF4080"/>
</dbReference>
<dbReference type="PANTHER" id="PTHR43409:SF16">
    <property type="entry name" value="SLR0320 PROTEIN"/>
    <property type="match status" value="1"/>
</dbReference>
<dbReference type="SFLD" id="SFLDS00029">
    <property type="entry name" value="Radical_SAM"/>
    <property type="match status" value="1"/>
</dbReference>
<dbReference type="InterPro" id="IPR036724">
    <property type="entry name" value="Cobalamin-bd_sf"/>
</dbReference>
<evidence type="ECO:0000313" key="8">
    <source>
        <dbReference type="EMBL" id="OAG95448.1"/>
    </source>
</evidence>
<dbReference type="STRING" id="1765683.B2M26_00860"/>
<dbReference type="AlphaFoldDB" id="A0A162SN92"/>
<dbReference type="InterPro" id="IPR023404">
    <property type="entry name" value="rSAM_horseshoe"/>
</dbReference>
<evidence type="ECO:0000256" key="4">
    <source>
        <dbReference type="ARBA" id="ARBA00023004"/>
    </source>
</evidence>
<proteinExistence type="predicted"/>
<dbReference type="SUPFAM" id="SSF52242">
    <property type="entry name" value="Cobalamin (vitamin B12)-binding domain"/>
    <property type="match status" value="1"/>
</dbReference>
<comment type="cofactor">
    <cofactor evidence="1">
        <name>[4Fe-4S] cluster</name>
        <dbReference type="ChEBI" id="CHEBI:49883"/>
    </cofactor>
</comment>
<feature type="domain" description="B12-binding" evidence="6">
    <location>
        <begin position="2"/>
        <end position="134"/>
    </location>
</feature>
<sequence>MQRVMLTTLNAKYVHSSLALRYLRAAIEQQCDVVMREFTIHDPVEHVLAKIYAVKPDLLGISCYIWNITETLRLIPLVKKVLPETKIVLGGPEVSYDSVEFMELHKGIDVIVRGEGEVTLQRLLQSLACESSFSAIEGIVFRTKDGIVDTGAARKVTSLDDLPTPYAKDSLHELDQRIVYFEASRGCPFSCQFCLSSIESGVRYFSLERVKDDLTRLVEYGVRQIKFVDRTFNLRKDYALEIFSHVLSLSGETTFHFEITGDILKSEVVSWLIDHAPPGKFRFEIGVQSTSDETNAIIKRRQDFVKLSETVSRIRDSGVILQHLDLIAGLPEEDYNRFAQTFNEVYALRPDELQLGFLKLLRGTGLRNRANQYGYVYMDTAPYEMLANAVMPYGDVVRLKRLEDILEKYYNSGRFPRSIPYLSNKCFATPFDFYQRFGDFWSLRGYERIGHQMHDLYIRLEEFLREENVVNATAYALMRADYLMREKIRPKRLWWKRYVDEVTLSTMRALEPPLAKGETIDAVLLKRCIADRVPADAARELGLMVGDVRGELTIIYCYPKGLGHPTVHVSMSVSEMADDFQLQFPS</sequence>
<dbReference type="Proteomes" id="UP000190229">
    <property type="component" value="Unassembled WGS sequence"/>
</dbReference>
<dbReference type="CDD" id="cd01335">
    <property type="entry name" value="Radical_SAM"/>
    <property type="match status" value="1"/>
</dbReference>
<dbReference type="PANTHER" id="PTHR43409">
    <property type="entry name" value="ANAEROBIC MAGNESIUM-PROTOPORPHYRIN IX MONOMETHYL ESTER CYCLASE-RELATED"/>
    <property type="match status" value="1"/>
</dbReference>
<evidence type="ECO:0000313" key="9">
    <source>
        <dbReference type="EMBL" id="OPG17545.1"/>
    </source>
</evidence>
<feature type="domain" description="Radical SAM core" evidence="7">
    <location>
        <begin position="173"/>
        <end position="414"/>
    </location>
</feature>
<dbReference type="Pfam" id="PF04055">
    <property type="entry name" value="Radical_SAM"/>
    <property type="match status" value="1"/>
</dbReference>
<dbReference type="InterPro" id="IPR058240">
    <property type="entry name" value="rSAM_sf"/>
</dbReference>
<dbReference type="GO" id="GO:0046872">
    <property type="term" value="F:metal ion binding"/>
    <property type="evidence" value="ECO:0007669"/>
    <property type="project" value="UniProtKB-KW"/>
</dbReference>
<dbReference type="GO" id="GO:0003824">
    <property type="term" value="F:catalytic activity"/>
    <property type="evidence" value="ECO:0007669"/>
    <property type="project" value="InterPro"/>
</dbReference>
<keyword evidence="3" id="KW-0479">Metal-binding</keyword>
<dbReference type="InterPro" id="IPR034466">
    <property type="entry name" value="Methyltransferase_Class_B"/>
</dbReference>
<keyword evidence="5" id="KW-0411">Iron-sulfur</keyword>
<evidence type="ECO:0000256" key="2">
    <source>
        <dbReference type="ARBA" id="ARBA00022691"/>
    </source>
</evidence>
<dbReference type="InterPro" id="IPR007197">
    <property type="entry name" value="rSAM"/>
</dbReference>
<dbReference type="InterPro" id="IPR051198">
    <property type="entry name" value="BchE-like"/>
</dbReference>
<dbReference type="Pfam" id="PF02310">
    <property type="entry name" value="B12-binding"/>
    <property type="match status" value="1"/>
</dbReference>
<dbReference type="EMBL" id="LSUQ01000001">
    <property type="protein sequence ID" value="OAG95448.1"/>
    <property type="molecule type" value="Genomic_DNA"/>
</dbReference>
<evidence type="ECO:0000256" key="5">
    <source>
        <dbReference type="ARBA" id="ARBA00023014"/>
    </source>
</evidence>
<evidence type="ECO:0000256" key="3">
    <source>
        <dbReference type="ARBA" id="ARBA00022723"/>
    </source>
</evidence>
<dbReference type="SFLD" id="SFLDG01123">
    <property type="entry name" value="methyltransferase_(Class_B)"/>
    <property type="match status" value="1"/>
</dbReference>
<dbReference type="GO" id="GO:0051539">
    <property type="term" value="F:4 iron, 4 sulfur cluster binding"/>
    <property type="evidence" value="ECO:0007669"/>
    <property type="project" value="UniProtKB-KW"/>
</dbReference>
<dbReference type="OrthoDB" id="9801424at2"/>
<comment type="caution">
    <text evidence="9">The sequence shown here is derived from an EMBL/GenBank/DDBJ whole genome shotgun (WGS) entry which is preliminary data.</text>
</comment>
<dbReference type="GO" id="GO:0005829">
    <property type="term" value="C:cytosol"/>
    <property type="evidence" value="ECO:0007669"/>
    <property type="project" value="TreeGrafter"/>
</dbReference>
<dbReference type="EMBL" id="MWPS01000002">
    <property type="protein sequence ID" value="OPG17545.1"/>
    <property type="molecule type" value="Genomic_DNA"/>
</dbReference>
<reference evidence="9 11" key="2">
    <citation type="submission" date="2017-02" db="EMBL/GenBank/DDBJ databases">
        <title>Draft genome of Acidibacillus ferrooxidans Huett2.</title>
        <authorList>
            <person name="Schopf S."/>
        </authorList>
    </citation>
    <scope>NUCLEOTIDE SEQUENCE [LARGE SCALE GENOMIC DNA]</scope>
    <source>
        <strain evidence="9 11">Huett2</strain>
    </source>
</reference>
<evidence type="ECO:0000259" key="7">
    <source>
        <dbReference type="PROSITE" id="PS51918"/>
    </source>
</evidence>
<keyword evidence="4" id="KW-0408">Iron</keyword>
<dbReference type="PROSITE" id="PS51332">
    <property type="entry name" value="B12_BINDING"/>
    <property type="match status" value="1"/>
</dbReference>
<dbReference type="PROSITE" id="PS51918">
    <property type="entry name" value="RADICAL_SAM"/>
    <property type="match status" value="1"/>
</dbReference>
<dbReference type="InterPro" id="IPR006638">
    <property type="entry name" value="Elp3/MiaA/NifB-like_rSAM"/>
</dbReference>
<evidence type="ECO:0000313" key="10">
    <source>
        <dbReference type="Proteomes" id="UP000077421"/>
    </source>
</evidence>
<dbReference type="Proteomes" id="UP000077421">
    <property type="component" value="Unassembled WGS sequence"/>
</dbReference>
<dbReference type="SUPFAM" id="SSF102114">
    <property type="entry name" value="Radical SAM enzymes"/>
    <property type="match status" value="1"/>
</dbReference>
<keyword evidence="11" id="KW-1185">Reference proteome</keyword>
<evidence type="ECO:0000259" key="6">
    <source>
        <dbReference type="PROSITE" id="PS51332"/>
    </source>
</evidence>
<dbReference type="InterPro" id="IPR006158">
    <property type="entry name" value="Cobalamin-bd"/>
</dbReference>
<dbReference type="GO" id="GO:0031419">
    <property type="term" value="F:cobalamin binding"/>
    <property type="evidence" value="ECO:0007669"/>
    <property type="project" value="InterPro"/>
</dbReference>
<organism evidence="9 11">
    <name type="scientific">Ferroacidibacillus organovorans</name>
    <dbReference type="NCBI Taxonomy" id="1765683"/>
    <lineage>
        <taxon>Bacteria</taxon>
        <taxon>Bacillati</taxon>
        <taxon>Bacillota</taxon>
        <taxon>Bacilli</taxon>
        <taxon>Bacillales</taxon>
        <taxon>Alicyclobacillaceae</taxon>
        <taxon>Ferroacidibacillus</taxon>
    </lineage>
</organism>
<evidence type="ECO:0000313" key="11">
    <source>
        <dbReference type="Proteomes" id="UP000190229"/>
    </source>
</evidence>
<dbReference type="CDD" id="cd02068">
    <property type="entry name" value="radical_SAM_B12_BD"/>
    <property type="match status" value="1"/>
</dbReference>
<dbReference type="SMART" id="SM00729">
    <property type="entry name" value="Elp3"/>
    <property type="match status" value="1"/>
</dbReference>
<dbReference type="Pfam" id="PF13311">
    <property type="entry name" value="DUF4080"/>
    <property type="match status" value="1"/>
</dbReference>
<name>A0A162SN92_9BACL</name>